<feature type="signal peptide" evidence="1">
    <location>
        <begin position="1"/>
        <end position="21"/>
    </location>
</feature>
<comment type="caution">
    <text evidence="2">The sequence shown here is derived from an EMBL/GenBank/DDBJ whole genome shotgun (WGS) entry which is preliminary data.</text>
</comment>
<proteinExistence type="predicted"/>
<evidence type="ECO:0000256" key="1">
    <source>
        <dbReference type="SAM" id="SignalP"/>
    </source>
</evidence>
<name>A0A3D3G4L3_ACIRA</name>
<evidence type="ECO:0000313" key="3">
    <source>
        <dbReference type="Proteomes" id="UP000262257"/>
    </source>
</evidence>
<organism evidence="2 3">
    <name type="scientific">Acinetobacter radioresistens</name>
    <dbReference type="NCBI Taxonomy" id="40216"/>
    <lineage>
        <taxon>Bacteria</taxon>
        <taxon>Pseudomonadati</taxon>
        <taxon>Pseudomonadota</taxon>
        <taxon>Gammaproteobacteria</taxon>
        <taxon>Moraxellales</taxon>
        <taxon>Moraxellaceae</taxon>
        <taxon>Acinetobacter</taxon>
    </lineage>
</organism>
<accession>A0A3D3G4L3</accession>
<gene>
    <name evidence="2" type="ORF">DIC32_06915</name>
</gene>
<dbReference type="Pfam" id="PF19577">
    <property type="entry name" value="DcaP"/>
    <property type="match status" value="1"/>
</dbReference>
<dbReference type="AlphaFoldDB" id="A0A3D3G4L3"/>
<dbReference type="EMBL" id="DPXL01000086">
    <property type="protein sequence ID" value="HCM31321.1"/>
    <property type="molecule type" value="Genomic_DNA"/>
</dbReference>
<sequence length="403" mass="45043">MKFYNLAFIFIGSTVISTAYADQTAPTEIEKLKSEVAELRQMLQAQQISGTSRDFQQEQKTPAVNKWLSKSGAEIKLYGFVRADAAYQIEGAKGMFNSINSVALEGDVNKKSTEDRLDSTLTTTRIGLDFKSPFQNADVGAKVEIDFRGGTDKDTVRLRHVYMTYNNWLIGQTTSTFLSTETSPEMLDFNTPLGGGTTRTPMVRYTDQLNANTQYFVGLEKGNDENRLPAATAKLSHKFAEGAGLITARGLLQEVRVRDLDDETELGWGIGLGVNYKPDNQLILNANYSHISGDNKFLLATSDNKRYVQRGNDIDLIDFDAFTLGATYKFTPQIRSTLGYGSVIYDDNNANSNNHLQQGWLNVMYNPIKPVTLGMEYVYGERETVEGRTGNDNRIEIMAKYDF</sequence>
<dbReference type="Gene3D" id="2.40.160.10">
    <property type="entry name" value="Porin"/>
    <property type="match status" value="1"/>
</dbReference>
<dbReference type="InterPro" id="IPR023614">
    <property type="entry name" value="Porin_dom_sf"/>
</dbReference>
<evidence type="ECO:0000313" key="2">
    <source>
        <dbReference type="EMBL" id="HCM31321.1"/>
    </source>
</evidence>
<feature type="chain" id="PRO_5017537779" evidence="1">
    <location>
        <begin position="22"/>
        <end position="403"/>
    </location>
</feature>
<dbReference type="Proteomes" id="UP000262257">
    <property type="component" value="Unassembled WGS sequence"/>
</dbReference>
<dbReference type="SUPFAM" id="SSF56935">
    <property type="entry name" value="Porins"/>
    <property type="match status" value="1"/>
</dbReference>
<reference evidence="2 3" key="1">
    <citation type="journal article" date="2018" name="Nat. Biotechnol.">
        <title>A standardized bacterial taxonomy based on genome phylogeny substantially revises the tree of life.</title>
        <authorList>
            <person name="Parks D.H."/>
            <person name="Chuvochina M."/>
            <person name="Waite D.W."/>
            <person name="Rinke C."/>
            <person name="Skarshewski A."/>
            <person name="Chaumeil P.A."/>
            <person name="Hugenholtz P."/>
        </authorList>
    </citation>
    <scope>NUCLEOTIDE SEQUENCE [LARGE SCALE GENOMIC DNA]</scope>
    <source>
        <strain evidence="2">UBA10045</strain>
    </source>
</reference>
<dbReference type="InterPro" id="IPR045748">
    <property type="entry name" value="DcaP"/>
</dbReference>
<keyword evidence="1" id="KW-0732">Signal</keyword>
<protein>
    <submittedName>
        <fullName evidence="2">DcaP-like protein</fullName>
    </submittedName>
</protein>